<keyword evidence="3" id="KW-0597">Phosphoprotein</keyword>
<evidence type="ECO:0000313" key="11">
    <source>
        <dbReference type="EMBL" id="GET42764.1"/>
    </source>
</evidence>
<dbReference type="InterPro" id="IPR005467">
    <property type="entry name" value="His_kinase_dom"/>
</dbReference>
<dbReference type="SMART" id="SM00086">
    <property type="entry name" value="PAC"/>
    <property type="match status" value="5"/>
</dbReference>
<evidence type="ECO:0000256" key="3">
    <source>
        <dbReference type="ARBA" id="ARBA00022553"/>
    </source>
</evidence>
<dbReference type="SMART" id="SM00065">
    <property type="entry name" value="GAF"/>
    <property type="match status" value="1"/>
</dbReference>
<dbReference type="InterPro" id="IPR000014">
    <property type="entry name" value="PAS"/>
</dbReference>
<organism evidence="11 12">
    <name type="scientific">Microseira wollei NIES-4236</name>
    <dbReference type="NCBI Taxonomy" id="2530354"/>
    <lineage>
        <taxon>Bacteria</taxon>
        <taxon>Bacillati</taxon>
        <taxon>Cyanobacteriota</taxon>
        <taxon>Cyanophyceae</taxon>
        <taxon>Oscillatoriophycideae</taxon>
        <taxon>Aerosakkonematales</taxon>
        <taxon>Aerosakkonemataceae</taxon>
        <taxon>Microseira</taxon>
    </lineage>
</organism>
<evidence type="ECO:0000313" key="12">
    <source>
        <dbReference type="Proteomes" id="UP001050975"/>
    </source>
</evidence>
<dbReference type="CDD" id="cd00082">
    <property type="entry name" value="HisKA"/>
    <property type="match status" value="1"/>
</dbReference>
<dbReference type="InterPro" id="IPR029016">
    <property type="entry name" value="GAF-like_dom_sf"/>
</dbReference>
<dbReference type="EMBL" id="BLAY01000181">
    <property type="protein sequence ID" value="GET42764.1"/>
    <property type="molecule type" value="Genomic_DNA"/>
</dbReference>
<dbReference type="SMART" id="SM00388">
    <property type="entry name" value="HisKA"/>
    <property type="match status" value="1"/>
</dbReference>
<dbReference type="Pfam" id="PF13426">
    <property type="entry name" value="PAS_9"/>
    <property type="match status" value="1"/>
</dbReference>
<feature type="domain" description="PAC" evidence="10">
    <location>
        <begin position="911"/>
        <end position="965"/>
    </location>
</feature>
<dbReference type="InterPro" id="IPR001610">
    <property type="entry name" value="PAC"/>
</dbReference>
<dbReference type="InterPro" id="IPR035965">
    <property type="entry name" value="PAS-like_dom_sf"/>
</dbReference>
<dbReference type="PANTHER" id="PTHR43304:SF1">
    <property type="entry name" value="PAC DOMAIN-CONTAINING PROTEIN"/>
    <property type="match status" value="1"/>
</dbReference>
<dbReference type="SUPFAM" id="SSF55781">
    <property type="entry name" value="GAF domain-like"/>
    <property type="match status" value="1"/>
</dbReference>
<dbReference type="Pfam" id="PF00989">
    <property type="entry name" value="PAS"/>
    <property type="match status" value="3"/>
</dbReference>
<dbReference type="Gene3D" id="3.30.450.40">
    <property type="match status" value="1"/>
</dbReference>
<dbReference type="SUPFAM" id="SSF47384">
    <property type="entry name" value="Homodimeric domain of signal transducing histidine kinase"/>
    <property type="match status" value="1"/>
</dbReference>
<accession>A0AAV3XPW2</accession>
<dbReference type="SUPFAM" id="SSF55785">
    <property type="entry name" value="PYP-like sensor domain (PAS domain)"/>
    <property type="match status" value="6"/>
</dbReference>
<dbReference type="InterPro" id="IPR003018">
    <property type="entry name" value="GAF"/>
</dbReference>
<proteinExistence type="predicted"/>
<dbReference type="Proteomes" id="UP001050975">
    <property type="component" value="Unassembled WGS sequence"/>
</dbReference>
<dbReference type="Pfam" id="PF13185">
    <property type="entry name" value="GAF_2"/>
    <property type="match status" value="1"/>
</dbReference>
<feature type="coiled-coil region" evidence="7">
    <location>
        <begin position="949"/>
        <end position="987"/>
    </location>
</feature>
<dbReference type="NCBIfam" id="TIGR00229">
    <property type="entry name" value="sensory_box"/>
    <property type="match status" value="6"/>
</dbReference>
<feature type="domain" description="PAS" evidence="9">
    <location>
        <begin position="555"/>
        <end position="611"/>
    </location>
</feature>
<feature type="domain" description="PAS" evidence="9">
    <location>
        <begin position="305"/>
        <end position="374"/>
    </location>
</feature>
<name>A0AAV3XPW2_9CYAN</name>
<gene>
    <name evidence="11" type="ORF">MiSe_75820</name>
</gene>
<dbReference type="Pfam" id="PF08447">
    <property type="entry name" value="PAS_3"/>
    <property type="match status" value="1"/>
</dbReference>
<dbReference type="InterPro" id="IPR003594">
    <property type="entry name" value="HATPase_dom"/>
</dbReference>
<evidence type="ECO:0000256" key="1">
    <source>
        <dbReference type="ARBA" id="ARBA00000085"/>
    </source>
</evidence>
<evidence type="ECO:0000256" key="4">
    <source>
        <dbReference type="ARBA" id="ARBA00022679"/>
    </source>
</evidence>
<dbReference type="EC" id="2.7.13.3" evidence="2"/>
<dbReference type="PROSITE" id="PS50113">
    <property type="entry name" value="PAC"/>
    <property type="match status" value="3"/>
</dbReference>
<dbReference type="SMART" id="SM00387">
    <property type="entry name" value="HATPase_c"/>
    <property type="match status" value="1"/>
</dbReference>
<dbReference type="InterPro" id="IPR013767">
    <property type="entry name" value="PAS_fold"/>
</dbReference>
<dbReference type="PANTHER" id="PTHR43304">
    <property type="entry name" value="PHYTOCHROME-LIKE PROTEIN CPH1"/>
    <property type="match status" value="1"/>
</dbReference>
<comment type="caution">
    <text evidence="11">The sequence shown here is derived from an EMBL/GenBank/DDBJ whole genome shotgun (WGS) entry which is preliminary data.</text>
</comment>
<evidence type="ECO:0000256" key="2">
    <source>
        <dbReference type="ARBA" id="ARBA00012438"/>
    </source>
</evidence>
<feature type="domain" description="PAC" evidence="10">
    <location>
        <begin position="377"/>
        <end position="429"/>
    </location>
</feature>
<dbReference type="Gene3D" id="1.10.287.130">
    <property type="match status" value="1"/>
</dbReference>
<dbReference type="GO" id="GO:0000155">
    <property type="term" value="F:phosphorelay sensor kinase activity"/>
    <property type="evidence" value="ECO:0007669"/>
    <property type="project" value="InterPro"/>
</dbReference>
<feature type="domain" description="PAC" evidence="10">
    <location>
        <begin position="500"/>
        <end position="554"/>
    </location>
</feature>
<dbReference type="InterPro" id="IPR013656">
    <property type="entry name" value="PAS_4"/>
</dbReference>
<feature type="coiled-coil region" evidence="7">
    <location>
        <begin position="800"/>
        <end position="855"/>
    </location>
</feature>
<dbReference type="FunFam" id="1.10.287.130:FF:000070">
    <property type="entry name" value="Histidine kinase sensor protein"/>
    <property type="match status" value="1"/>
</dbReference>
<dbReference type="PROSITE" id="PS50109">
    <property type="entry name" value="HIS_KIN"/>
    <property type="match status" value="1"/>
</dbReference>
<dbReference type="InterPro" id="IPR004358">
    <property type="entry name" value="Sig_transdc_His_kin-like_C"/>
</dbReference>
<dbReference type="AlphaFoldDB" id="A0AAV3XPW2"/>
<keyword evidence="5 11" id="KW-0418">Kinase</keyword>
<dbReference type="InterPro" id="IPR052162">
    <property type="entry name" value="Sensor_kinase/Photoreceptor"/>
</dbReference>
<dbReference type="RefSeq" id="WP_226590798.1">
    <property type="nucleotide sequence ID" value="NZ_BLAY01000181.1"/>
</dbReference>
<feature type="domain" description="Histidine kinase" evidence="8">
    <location>
        <begin position="990"/>
        <end position="1210"/>
    </location>
</feature>
<dbReference type="Gene3D" id="3.30.565.10">
    <property type="entry name" value="Histidine kinase-like ATPase, C-terminal domain"/>
    <property type="match status" value="1"/>
</dbReference>
<dbReference type="FunFam" id="3.30.565.10:FF:000006">
    <property type="entry name" value="Sensor histidine kinase WalK"/>
    <property type="match status" value="1"/>
</dbReference>
<dbReference type="SMART" id="SM00091">
    <property type="entry name" value="PAS"/>
    <property type="match status" value="6"/>
</dbReference>
<protein>
    <recommendedName>
        <fullName evidence="2">histidine kinase</fullName>
        <ecNumber evidence="2">2.7.13.3</ecNumber>
    </recommendedName>
</protein>
<evidence type="ECO:0000256" key="7">
    <source>
        <dbReference type="SAM" id="Coils"/>
    </source>
</evidence>
<dbReference type="CDD" id="cd00130">
    <property type="entry name" value="PAS"/>
    <property type="match status" value="6"/>
</dbReference>
<dbReference type="SUPFAM" id="SSF55874">
    <property type="entry name" value="ATPase domain of HSP90 chaperone/DNA topoisomerase II/histidine kinase"/>
    <property type="match status" value="1"/>
</dbReference>
<evidence type="ECO:0000259" key="8">
    <source>
        <dbReference type="PROSITE" id="PS50109"/>
    </source>
</evidence>
<feature type="domain" description="PAS" evidence="9">
    <location>
        <begin position="680"/>
        <end position="736"/>
    </location>
</feature>
<dbReference type="Pfam" id="PF02518">
    <property type="entry name" value="HATPase_c"/>
    <property type="match status" value="1"/>
</dbReference>
<dbReference type="PROSITE" id="PS50112">
    <property type="entry name" value="PAS"/>
    <property type="match status" value="6"/>
</dbReference>
<evidence type="ECO:0000259" key="10">
    <source>
        <dbReference type="PROSITE" id="PS50113"/>
    </source>
</evidence>
<dbReference type="PRINTS" id="PR00344">
    <property type="entry name" value="BCTRLSENSOR"/>
</dbReference>
<sequence length="1210" mass="136764">MINLQLGKQNATLTAAAAMEKFFHMSLDLFCVVGQDGYFKLVNPAWKRILGWTTGELRSRPWIEFVHPDDVESSLSASETCKEQDLLRFENRYRHKDGSYRWLSWNYSRYQDGCSYAIAREITEQKQTEAQLLLYQSLTKAINDAKDLNRALEVTLSQVCETTGWEYGEVWIPSANGGEITCSAVGYNRLAKLKLFRRISEGLAFPPGVGIPGRVWATKQPEWNQDVSIQPLSWSSRANMAKECGIKAGFGVPILADDQVLAVLIFFTVERRAEDPTLVRLVSSVALQLGSLMQRKQAEEQLRATNQTLQTLIQTSPLGIITLDTNANVTTWNPAAERLFGWKEAEVLGKLLPIVPVEEQQQFQNRFRATLQGATETALELSRQRKDGSLIDVSVWMAPLKDSNGKIIGSIALLVDIRDRKIAEQERQQFISLIENSPDFISIASLEGKILFVNEAGQKLVGLNSNESAKSTQIFDYLMPEDIDNYRNVVLPGMMEKGNFCGEYRLRHFQTNAPIAVHHNSFPIKDSQTGCAIAIATITRDITEQKATESALQESEARFRRLVDSNIIGAIVCDIHGNITQANDAFLTTVGRTREELYARKLRWNEITPPEYCHVDQQALEELKNCGICTPFEKEYLRPDGSRVAVLIGAALVEGYPDTCVAFVLDISDRKRIEQAWRQSQDRLRTVLENMPVMLNALDEQGRFIVWNKECERITGFTSSEIVGNPNAWELLYPNESYRTSMQTLCAERGNNYRNWEWEITCKDGKVKTIAWSNISQKFPIPGWEMWAIGVDVTDRQLAKAALQKDNEELETKVAKRTAELWNAHQRAERELIERRKAEQELKKHAQVIDLANDTIAIRDLSHTITYWNTGAQNLYGWTKEEAIGENVHVLLQTQFPVSLAAIDRQLRASGHWQGELIHTKRSGEKITVASRWTLWHDEYGQPSAILEINNDITEQKRTEAEVKKLNEDLQRRNVELNAANKELEAFCYSVSHDLRSPLRSINGFSLALQEDYSEVLDEVGKDYLRRVCAATGRMGQLIDDLLSLSRITRSQMGLASVDLSAIAQSICSELQATQPERQVEFHITPGIQVQGDAKLLRVALENLLGNAWKYTSKHNSARIEFGVLQHGETSLMPNAPDPTYYVRDDGAGFEMNYAEKLFAPFQRLHSSTEFEGNGIGLATVQRIIHRHGGQIWASAEVEKGASFYFTLNG</sequence>
<dbReference type="Pfam" id="PF08448">
    <property type="entry name" value="PAS_4"/>
    <property type="match status" value="1"/>
</dbReference>
<dbReference type="InterPro" id="IPR003661">
    <property type="entry name" value="HisK_dim/P_dom"/>
</dbReference>
<keyword evidence="12" id="KW-1185">Reference proteome</keyword>
<dbReference type="InterPro" id="IPR000700">
    <property type="entry name" value="PAS-assoc_C"/>
</dbReference>
<evidence type="ECO:0000256" key="6">
    <source>
        <dbReference type="ARBA" id="ARBA00023012"/>
    </source>
</evidence>
<keyword evidence="6" id="KW-0902">Two-component regulatory system</keyword>
<dbReference type="InterPro" id="IPR036097">
    <property type="entry name" value="HisK_dim/P_sf"/>
</dbReference>
<keyword evidence="4" id="KW-0808">Transferase</keyword>
<dbReference type="InterPro" id="IPR036890">
    <property type="entry name" value="HATPase_C_sf"/>
</dbReference>
<feature type="domain" description="PAS" evidence="9">
    <location>
        <begin position="841"/>
        <end position="908"/>
    </location>
</feature>
<dbReference type="GO" id="GO:0006355">
    <property type="term" value="P:regulation of DNA-templated transcription"/>
    <property type="evidence" value="ECO:0007669"/>
    <property type="project" value="InterPro"/>
</dbReference>
<dbReference type="Gene3D" id="3.30.450.20">
    <property type="entry name" value="PAS domain"/>
    <property type="match status" value="6"/>
</dbReference>
<reference evidence="11" key="1">
    <citation type="submission" date="2019-10" db="EMBL/GenBank/DDBJ databases">
        <title>Draft genome sequece of Microseira wollei NIES-4236.</title>
        <authorList>
            <person name="Yamaguchi H."/>
            <person name="Suzuki S."/>
            <person name="Kawachi M."/>
        </authorList>
    </citation>
    <scope>NUCLEOTIDE SEQUENCE</scope>
    <source>
        <strain evidence="11">NIES-4236</strain>
    </source>
</reference>
<evidence type="ECO:0000256" key="5">
    <source>
        <dbReference type="ARBA" id="ARBA00022777"/>
    </source>
</evidence>
<feature type="domain" description="PAS" evidence="9">
    <location>
        <begin position="426"/>
        <end position="498"/>
    </location>
</feature>
<evidence type="ECO:0000259" key="9">
    <source>
        <dbReference type="PROSITE" id="PS50112"/>
    </source>
</evidence>
<feature type="domain" description="PAS" evidence="9">
    <location>
        <begin position="15"/>
        <end position="85"/>
    </location>
</feature>
<dbReference type="Pfam" id="PF00512">
    <property type="entry name" value="HisKA"/>
    <property type="match status" value="1"/>
</dbReference>
<keyword evidence="7" id="KW-0175">Coiled coil</keyword>
<comment type="catalytic activity">
    <reaction evidence="1">
        <text>ATP + protein L-histidine = ADP + protein N-phospho-L-histidine.</text>
        <dbReference type="EC" id="2.7.13.3"/>
    </reaction>
</comment>
<dbReference type="InterPro" id="IPR013655">
    <property type="entry name" value="PAS_fold_3"/>
</dbReference>